<dbReference type="PANTHER" id="PTHR42759">
    <property type="entry name" value="MOXR FAMILY PROTEIN"/>
    <property type="match status" value="1"/>
</dbReference>
<dbReference type="InterPro" id="IPR027417">
    <property type="entry name" value="P-loop_NTPase"/>
</dbReference>
<protein>
    <recommendedName>
        <fullName evidence="1">AAA+ ATPase domain-containing protein</fullName>
    </recommendedName>
</protein>
<dbReference type="InterPro" id="IPR011704">
    <property type="entry name" value="ATPase_dyneun-rel_AAA"/>
</dbReference>
<feature type="domain" description="AAA+ ATPase" evidence="1">
    <location>
        <begin position="52"/>
        <end position="229"/>
    </location>
</feature>
<accession>A0ABN1U656</accession>
<dbReference type="Pfam" id="PF07728">
    <property type="entry name" value="AAA_5"/>
    <property type="match status" value="1"/>
</dbReference>
<gene>
    <name evidence="2" type="ORF">GCM10009663_70530</name>
</gene>
<name>A0ABN1U656_9ACTN</name>
<organism evidence="2 3">
    <name type="scientific">Kitasatospora arboriphila</name>
    <dbReference type="NCBI Taxonomy" id="258052"/>
    <lineage>
        <taxon>Bacteria</taxon>
        <taxon>Bacillati</taxon>
        <taxon>Actinomycetota</taxon>
        <taxon>Actinomycetes</taxon>
        <taxon>Kitasatosporales</taxon>
        <taxon>Streptomycetaceae</taxon>
        <taxon>Kitasatospora</taxon>
    </lineage>
</organism>
<dbReference type="SUPFAM" id="SSF52540">
    <property type="entry name" value="P-loop containing nucleoside triphosphate hydrolases"/>
    <property type="match status" value="1"/>
</dbReference>
<keyword evidence="3" id="KW-1185">Reference proteome</keyword>
<evidence type="ECO:0000259" key="1">
    <source>
        <dbReference type="SMART" id="SM00382"/>
    </source>
</evidence>
<sequence>MTASIDYQRIFDPPLRPPTGTVAAFRVGDRTPEQVYVYDEEIVLAVNVALATERPLLVRGRPGRGKSSLAPSVAHQLGRRFYRSTISSRTQAQDLLWGVDEVGRLSDASAHEVRSRSHYVVPGVLWWAFDPQTAAHRGLGPAAGDLLPEPNEGADGSGAVVLLDEIDKADPDVPNDLLEPLGSYRFRREDGVIVEAADPPPLVVLTTNEERELPKAFLRRCVVLVLRPPSAERLLEIARAHFGHREDTLFQDVLQSFGALQDDDDAAEGAEDRAEEDGLDVSTAEFLDTIAAAERLSIGPGHPLWPDIVGATARKPTDPDLR</sequence>
<dbReference type="InterPro" id="IPR050764">
    <property type="entry name" value="CbbQ/NirQ/NorQ/GpvN"/>
</dbReference>
<dbReference type="RefSeq" id="WP_344627824.1">
    <property type="nucleotide sequence ID" value="NZ_BAAALD010000121.1"/>
</dbReference>
<proteinExistence type="predicted"/>
<dbReference type="InterPro" id="IPR003593">
    <property type="entry name" value="AAA+_ATPase"/>
</dbReference>
<evidence type="ECO:0000313" key="2">
    <source>
        <dbReference type="EMBL" id="GAA1120822.1"/>
    </source>
</evidence>
<evidence type="ECO:0000313" key="3">
    <source>
        <dbReference type="Proteomes" id="UP001499987"/>
    </source>
</evidence>
<dbReference type="EMBL" id="BAAALD010000121">
    <property type="protein sequence ID" value="GAA1120822.1"/>
    <property type="molecule type" value="Genomic_DNA"/>
</dbReference>
<dbReference type="Proteomes" id="UP001499987">
    <property type="component" value="Unassembled WGS sequence"/>
</dbReference>
<dbReference type="PANTHER" id="PTHR42759:SF1">
    <property type="entry name" value="MAGNESIUM-CHELATASE SUBUNIT CHLD"/>
    <property type="match status" value="1"/>
</dbReference>
<reference evidence="2 3" key="1">
    <citation type="journal article" date="2019" name="Int. J. Syst. Evol. Microbiol.">
        <title>The Global Catalogue of Microorganisms (GCM) 10K type strain sequencing project: providing services to taxonomists for standard genome sequencing and annotation.</title>
        <authorList>
            <consortium name="The Broad Institute Genomics Platform"/>
            <consortium name="The Broad Institute Genome Sequencing Center for Infectious Disease"/>
            <person name="Wu L."/>
            <person name="Ma J."/>
        </authorList>
    </citation>
    <scope>NUCLEOTIDE SEQUENCE [LARGE SCALE GENOMIC DNA]</scope>
    <source>
        <strain evidence="2 3">JCM 13002</strain>
    </source>
</reference>
<dbReference type="SMART" id="SM00382">
    <property type="entry name" value="AAA"/>
    <property type="match status" value="1"/>
</dbReference>
<dbReference type="Gene3D" id="3.40.50.300">
    <property type="entry name" value="P-loop containing nucleotide triphosphate hydrolases"/>
    <property type="match status" value="1"/>
</dbReference>
<comment type="caution">
    <text evidence="2">The sequence shown here is derived from an EMBL/GenBank/DDBJ whole genome shotgun (WGS) entry which is preliminary data.</text>
</comment>